<dbReference type="CDD" id="cd00093">
    <property type="entry name" value="HTH_XRE"/>
    <property type="match status" value="1"/>
</dbReference>
<dbReference type="Pfam" id="PF01381">
    <property type="entry name" value="HTH_3"/>
    <property type="match status" value="1"/>
</dbReference>
<dbReference type="AlphaFoldDB" id="A0A4R6BT12"/>
<evidence type="ECO:0000313" key="3">
    <source>
        <dbReference type="Proteomes" id="UP000294802"/>
    </source>
</evidence>
<dbReference type="PROSITE" id="PS50943">
    <property type="entry name" value="HTH_CROC1"/>
    <property type="match status" value="1"/>
</dbReference>
<dbReference type="OrthoDB" id="9808239at2"/>
<dbReference type="Gene3D" id="1.10.260.40">
    <property type="entry name" value="lambda repressor-like DNA-binding domains"/>
    <property type="match status" value="1"/>
</dbReference>
<proteinExistence type="predicted"/>
<sequence length="72" mass="8384">MTDKDIVQAIKWHRENKEIKSQDVAEMLGHIPSKYSKIERGEQVITGLELVKIAEYFGMTVEELVRVPSRKR</sequence>
<evidence type="ECO:0000259" key="1">
    <source>
        <dbReference type="PROSITE" id="PS50943"/>
    </source>
</evidence>
<keyword evidence="3" id="KW-1185">Reference proteome</keyword>
<feature type="domain" description="HTH cro/C1-type" evidence="1">
    <location>
        <begin position="14"/>
        <end position="64"/>
    </location>
</feature>
<dbReference type="GO" id="GO:0003677">
    <property type="term" value="F:DNA binding"/>
    <property type="evidence" value="ECO:0007669"/>
    <property type="project" value="InterPro"/>
</dbReference>
<evidence type="ECO:0000313" key="2">
    <source>
        <dbReference type="EMBL" id="TDM07521.1"/>
    </source>
</evidence>
<dbReference type="SUPFAM" id="SSF47413">
    <property type="entry name" value="lambda repressor-like DNA-binding domains"/>
    <property type="match status" value="1"/>
</dbReference>
<dbReference type="Proteomes" id="UP000294802">
    <property type="component" value="Unassembled WGS sequence"/>
</dbReference>
<dbReference type="InterPro" id="IPR001387">
    <property type="entry name" value="Cro/C1-type_HTH"/>
</dbReference>
<protein>
    <submittedName>
        <fullName evidence="2">XRE family transcriptional regulator</fullName>
    </submittedName>
</protein>
<gene>
    <name evidence="2" type="ORF">ERX29_08790</name>
</gene>
<organism evidence="2 3">
    <name type="scientific">Macrococcus lamae</name>
    <dbReference type="NCBI Taxonomy" id="198484"/>
    <lineage>
        <taxon>Bacteria</taxon>
        <taxon>Bacillati</taxon>
        <taxon>Bacillota</taxon>
        <taxon>Bacilli</taxon>
        <taxon>Bacillales</taxon>
        <taxon>Staphylococcaceae</taxon>
        <taxon>Macrococcus</taxon>
    </lineage>
</organism>
<dbReference type="InterPro" id="IPR010982">
    <property type="entry name" value="Lambda_DNA-bd_dom_sf"/>
</dbReference>
<reference evidence="2 3" key="1">
    <citation type="submission" date="2019-01" db="EMBL/GenBank/DDBJ databases">
        <title>Draft genome sequences of the type strains of six Macrococcus species.</title>
        <authorList>
            <person name="Mazhar S."/>
            <person name="Altermann E."/>
            <person name="Hill C."/>
            <person name="Mcauliffe O."/>
        </authorList>
    </citation>
    <scope>NUCLEOTIDE SEQUENCE [LARGE SCALE GENOMIC DNA]</scope>
    <source>
        <strain evidence="2 3">CCM4815</strain>
    </source>
</reference>
<dbReference type="RefSeq" id="WP_133444312.1">
    <property type="nucleotide sequence ID" value="NZ_SCWB01000014.1"/>
</dbReference>
<comment type="caution">
    <text evidence="2">The sequence shown here is derived from an EMBL/GenBank/DDBJ whole genome shotgun (WGS) entry which is preliminary data.</text>
</comment>
<accession>A0A4R6BT12</accession>
<name>A0A4R6BT12_9STAP</name>
<dbReference type="EMBL" id="SCWB01000014">
    <property type="protein sequence ID" value="TDM07521.1"/>
    <property type="molecule type" value="Genomic_DNA"/>
</dbReference>
<dbReference type="SMART" id="SM00530">
    <property type="entry name" value="HTH_XRE"/>
    <property type="match status" value="1"/>
</dbReference>